<proteinExistence type="inferred from homology"/>
<dbReference type="Ensembl" id="ENSLLET00000014508.1">
    <property type="protein sequence ID" value="ENSLLEP00000013959.1"/>
    <property type="gene ID" value="ENSLLEG00000008859.1"/>
</dbReference>
<evidence type="ECO:0000256" key="7">
    <source>
        <dbReference type="ARBA" id="ARBA00023054"/>
    </source>
</evidence>
<dbReference type="GO" id="GO:0030425">
    <property type="term" value="C:dendrite"/>
    <property type="evidence" value="ECO:0007669"/>
    <property type="project" value="UniProtKB-SubCell"/>
</dbReference>
<evidence type="ECO:0000313" key="12">
    <source>
        <dbReference type="Ensembl" id="ENSLLEP00000013959.1"/>
    </source>
</evidence>
<keyword evidence="7 10" id="KW-0175">Coiled coil</keyword>
<evidence type="ECO:0000313" key="13">
    <source>
        <dbReference type="Proteomes" id="UP000694569"/>
    </source>
</evidence>
<evidence type="ECO:0000256" key="9">
    <source>
        <dbReference type="ARBA" id="ARBA00023329"/>
    </source>
</evidence>
<dbReference type="GO" id="GO:0031410">
    <property type="term" value="C:cytoplasmic vesicle"/>
    <property type="evidence" value="ECO:0007669"/>
    <property type="project" value="UniProtKB-SubCell"/>
</dbReference>
<evidence type="ECO:0000256" key="6">
    <source>
        <dbReference type="ARBA" id="ARBA00022902"/>
    </source>
</evidence>
<dbReference type="PANTHER" id="PTHR32274:SF1">
    <property type="entry name" value="NEDD4-BINDING PROTEIN 3"/>
    <property type="match status" value="1"/>
</dbReference>
<keyword evidence="5" id="KW-0217">Developmental protein</keyword>
<evidence type="ECO:0000256" key="11">
    <source>
        <dbReference type="SAM" id="MobiDB-lite"/>
    </source>
</evidence>
<keyword evidence="6" id="KW-0524">Neurogenesis</keyword>
<name>A0A8C5MGF1_9ANUR</name>
<comment type="similarity">
    <text evidence="4">Belongs to the N4BP3 family.</text>
</comment>
<sequence length="623" mass="71254">MAAAQTYSLSCNPGNHPGFKSFSPDSFKCDMGSVSSLIEKHDFSPDDFKLDFRPIPDSHSPGNFIKKGLHQRELLSYLHIAKREGKSTKKFPSGLGFRREHSVDGGENEYPVLYHKDRKGMDFSKTSLPERGHFEKIYHYFSMGTFTAVEQAPYLLAVHQNLCTRFGPSALKPSNGKNFTSMQSLCSSGGHKLSKSNGSLNTLGSVSTPPRHGPLKSNNHYINYHEKERELEDQDSLSDSRQNSINSYNTYSPGFSVARGQISASMGHINHIGGSLDRASRTARELTSGEKATLSCKSIATLSRLHCSGEPPPPYEYSQSVEDVARQLEEKFHEKGVELRQLRRNPSDNDDPFTQVFEDKRRLWMEELDELKQMYMSKLQQISQQALRSQRALQLQLYKVQQEKKRLQEELNLLRGECEELREKQSQPDNLSPKLEESKWEISQKVGEISLLKQHLRDSQAEVNQKLGEVFSLKNLLREAKDITKEKERENAELTARVRALETQGEMSMVNANNLCSETGDSRLFNLRESTEASDLERLKAKLMLERRQNEAQILNFETERKVWKEEKEKVLRYQKEIQTSYLEMYRRNQSLEKQIQEGKPVAGHSPSTPSVWMDAVESFETT</sequence>
<dbReference type="OrthoDB" id="10030037at2759"/>
<gene>
    <name evidence="12" type="primary">N4BP3</name>
</gene>
<evidence type="ECO:0000256" key="10">
    <source>
        <dbReference type="SAM" id="Coils"/>
    </source>
</evidence>
<reference evidence="12" key="1">
    <citation type="submission" date="2025-08" db="UniProtKB">
        <authorList>
            <consortium name="Ensembl"/>
        </authorList>
    </citation>
    <scope>IDENTIFICATION</scope>
</reference>
<dbReference type="Pfam" id="PF06818">
    <property type="entry name" value="Fez1"/>
    <property type="match status" value="2"/>
</dbReference>
<dbReference type="AlphaFoldDB" id="A0A8C5MGF1"/>
<protein>
    <submittedName>
        <fullName evidence="12">NEDD4 binding protein 3</fullName>
    </submittedName>
</protein>
<keyword evidence="9" id="KW-0968">Cytoplasmic vesicle</keyword>
<feature type="region of interest" description="Disordered" evidence="11">
    <location>
        <begin position="596"/>
        <end position="623"/>
    </location>
</feature>
<reference evidence="12" key="2">
    <citation type="submission" date="2025-09" db="UniProtKB">
        <authorList>
            <consortium name="Ensembl"/>
        </authorList>
    </citation>
    <scope>IDENTIFICATION</scope>
</reference>
<dbReference type="GO" id="GO:0030424">
    <property type="term" value="C:axon"/>
    <property type="evidence" value="ECO:0007669"/>
    <property type="project" value="UniProtKB-SubCell"/>
</dbReference>
<organism evidence="12 13">
    <name type="scientific">Leptobrachium leishanense</name>
    <name type="common">Leishan spiny toad</name>
    <dbReference type="NCBI Taxonomy" id="445787"/>
    <lineage>
        <taxon>Eukaryota</taxon>
        <taxon>Metazoa</taxon>
        <taxon>Chordata</taxon>
        <taxon>Craniata</taxon>
        <taxon>Vertebrata</taxon>
        <taxon>Euteleostomi</taxon>
        <taxon>Amphibia</taxon>
        <taxon>Batrachia</taxon>
        <taxon>Anura</taxon>
        <taxon>Pelobatoidea</taxon>
        <taxon>Megophryidae</taxon>
        <taxon>Leptobrachium</taxon>
    </lineage>
</organism>
<keyword evidence="8" id="KW-0966">Cell projection</keyword>
<dbReference type="InterPro" id="IPR033571">
    <property type="entry name" value="N4BP3"/>
</dbReference>
<evidence type="ECO:0000256" key="3">
    <source>
        <dbReference type="ARBA" id="ARBA00004541"/>
    </source>
</evidence>
<dbReference type="Proteomes" id="UP000694569">
    <property type="component" value="Unplaced"/>
</dbReference>
<dbReference type="GO" id="GO:0007399">
    <property type="term" value="P:nervous system development"/>
    <property type="evidence" value="ECO:0007669"/>
    <property type="project" value="UniProtKB-KW"/>
</dbReference>
<evidence type="ECO:0000256" key="4">
    <source>
        <dbReference type="ARBA" id="ARBA00010640"/>
    </source>
</evidence>
<feature type="coiled-coil region" evidence="10">
    <location>
        <begin position="473"/>
        <end position="504"/>
    </location>
</feature>
<feature type="coiled-coil region" evidence="10">
    <location>
        <begin position="325"/>
        <end position="424"/>
    </location>
</feature>
<evidence type="ECO:0000256" key="5">
    <source>
        <dbReference type="ARBA" id="ARBA00022473"/>
    </source>
</evidence>
<keyword evidence="13" id="KW-1185">Reference proteome</keyword>
<dbReference type="PANTHER" id="PTHR32274">
    <property type="entry name" value="NEDD4-BINDING PROTEIN 3"/>
    <property type="match status" value="1"/>
</dbReference>
<evidence type="ECO:0000256" key="8">
    <source>
        <dbReference type="ARBA" id="ARBA00023273"/>
    </source>
</evidence>
<dbReference type="GeneTree" id="ENSGT00940000158603"/>
<evidence type="ECO:0000256" key="1">
    <source>
        <dbReference type="ARBA" id="ARBA00004279"/>
    </source>
</evidence>
<evidence type="ECO:0000256" key="2">
    <source>
        <dbReference type="ARBA" id="ARBA00004489"/>
    </source>
</evidence>
<comment type="subcellular location">
    <subcellularLocation>
        <location evidence="2">Cell projection</location>
        <location evidence="2">Axon</location>
    </subcellularLocation>
    <subcellularLocation>
        <location evidence="1">Cell projection</location>
        <location evidence="1">Dendrite</location>
    </subcellularLocation>
    <subcellularLocation>
        <location evidence="3">Cytoplasmic vesicle</location>
    </subcellularLocation>
</comment>
<accession>A0A8C5MGF1</accession>